<gene>
    <name evidence="13" type="ORF">WR25_12887</name>
</gene>
<keyword evidence="10" id="KW-0862">Zinc</keyword>
<feature type="domain" description="Metallo-beta-lactamase" evidence="12">
    <location>
        <begin position="519"/>
        <end position="763"/>
    </location>
</feature>
<evidence type="ECO:0000313" key="14">
    <source>
        <dbReference type="Proteomes" id="UP000218231"/>
    </source>
</evidence>
<evidence type="ECO:0000256" key="8">
    <source>
        <dbReference type="ARBA" id="ARBA00022759"/>
    </source>
</evidence>
<evidence type="ECO:0000256" key="1">
    <source>
        <dbReference type="ARBA" id="ARBA00000402"/>
    </source>
</evidence>
<dbReference type="PANTHER" id="PTHR12553">
    <property type="entry name" value="ZINC PHOSPHODIESTERASE ELAC PROTEIN 2"/>
    <property type="match status" value="1"/>
</dbReference>
<comment type="similarity">
    <text evidence="3">Belongs to the RNase Z family.</text>
</comment>
<evidence type="ECO:0000256" key="10">
    <source>
        <dbReference type="ARBA" id="ARBA00022833"/>
    </source>
</evidence>
<evidence type="ECO:0000313" key="13">
    <source>
        <dbReference type="EMBL" id="PAV90013.1"/>
    </source>
</evidence>
<evidence type="ECO:0000256" key="5">
    <source>
        <dbReference type="ARBA" id="ARBA00022694"/>
    </source>
</evidence>
<dbReference type="AlphaFoldDB" id="A0A2A2LV09"/>
<dbReference type="SMART" id="SM00849">
    <property type="entry name" value="Lactamase_B"/>
    <property type="match status" value="1"/>
</dbReference>
<keyword evidence="14" id="KW-1185">Reference proteome</keyword>
<dbReference type="InterPro" id="IPR047151">
    <property type="entry name" value="RNZ2-like"/>
</dbReference>
<reference evidence="13 14" key="1">
    <citation type="journal article" date="2017" name="Curr. Biol.">
        <title>Genome architecture and evolution of a unichromosomal asexual nematode.</title>
        <authorList>
            <person name="Fradin H."/>
            <person name="Zegar C."/>
            <person name="Gutwein M."/>
            <person name="Lucas J."/>
            <person name="Kovtun M."/>
            <person name="Corcoran D."/>
            <person name="Baugh L.R."/>
            <person name="Kiontke K."/>
            <person name="Gunsalus K."/>
            <person name="Fitch D.H."/>
            <person name="Piano F."/>
        </authorList>
    </citation>
    <scope>NUCLEOTIDE SEQUENCE [LARGE SCALE GENOMIC DNA]</scope>
    <source>
        <strain evidence="13">PF1309</strain>
    </source>
</reference>
<dbReference type="EMBL" id="LIAE01006408">
    <property type="protein sequence ID" value="PAV90013.1"/>
    <property type="molecule type" value="Genomic_DNA"/>
</dbReference>
<keyword evidence="5" id="KW-0819">tRNA processing</keyword>
<evidence type="ECO:0000256" key="4">
    <source>
        <dbReference type="ARBA" id="ARBA00012477"/>
    </source>
</evidence>
<comment type="cofactor">
    <cofactor evidence="2">
        <name>Zn(2+)</name>
        <dbReference type="ChEBI" id="CHEBI:29105"/>
    </cofactor>
</comment>
<dbReference type="GO" id="GO:0042781">
    <property type="term" value="F:3'-tRNA processing endoribonuclease activity"/>
    <property type="evidence" value="ECO:0007669"/>
    <property type="project" value="UniProtKB-EC"/>
</dbReference>
<comment type="catalytic activity">
    <reaction evidence="1">
        <text>Endonucleolytic cleavage of RNA, removing extra 3' nucleotides from tRNA precursor, generating 3' termini of tRNAs. A 3'-hydroxy group is left at the tRNA terminus and a 5'-phosphoryl group is left at the trailer molecule.</text>
        <dbReference type="EC" id="3.1.26.11"/>
    </reaction>
</comment>
<comment type="caution">
    <text evidence="13">The sequence shown here is derived from an EMBL/GenBank/DDBJ whole genome shotgun (WGS) entry which is preliminary data.</text>
</comment>
<evidence type="ECO:0000256" key="9">
    <source>
        <dbReference type="ARBA" id="ARBA00022801"/>
    </source>
</evidence>
<keyword evidence="8" id="KW-0255">Endonuclease</keyword>
<dbReference type="SUPFAM" id="SSF56281">
    <property type="entry name" value="Metallo-hydrolase/oxidoreductase"/>
    <property type="match status" value="2"/>
</dbReference>
<evidence type="ECO:0000256" key="2">
    <source>
        <dbReference type="ARBA" id="ARBA00001947"/>
    </source>
</evidence>
<evidence type="ECO:0000256" key="7">
    <source>
        <dbReference type="ARBA" id="ARBA00022723"/>
    </source>
</evidence>
<dbReference type="CDD" id="cd07718">
    <property type="entry name" value="RNaseZ_ELAC1_ELAC2-C-term-like_MBL-fold"/>
    <property type="match status" value="1"/>
</dbReference>
<dbReference type="GO" id="GO:1990180">
    <property type="term" value="P:mitochondrial tRNA 3'-end processing"/>
    <property type="evidence" value="ECO:0007669"/>
    <property type="project" value="TreeGrafter"/>
</dbReference>
<evidence type="ECO:0000256" key="6">
    <source>
        <dbReference type="ARBA" id="ARBA00022722"/>
    </source>
</evidence>
<feature type="compositionally biased region" description="Polar residues" evidence="11">
    <location>
        <begin position="19"/>
        <end position="37"/>
    </location>
</feature>
<feature type="region of interest" description="Disordered" evidence="11">
    <location>
        <begin position="635"/>
        <end position="666"/>
    </location>
</feature>
<dbReference type="GO" id="GO:0046872">
    <property type="term" value="F:metal ion binding"/>
    <property type="evidence" value="ECO:0007669"/>
    <property type="project" value="UniProtKB-KW"/>
</dbReference>
<dbReference type="Proteomes" id="UP000218231">
    <property type="component" value="Unassembled WGS sequence"/>
</dbReference>
<evidence type="ECO:0000256" key="11">
    <source>
        <dbReference type="SAM" id="MobiDB-lite"/>
    </source>
</evidence>
<sequence>MNVIPRRICLSQPTFTSLRSARSLSSDKPGPSKQQQETEPDFLADLREQVARNTQVLRKHAFSHLKSRTALNSIANLQYSLAKVEEKRIRAEMSNSILNAVSNIPSHASIEIISNGRGPMKACVVIRTSMKAYLFNCPEPVARVLHQFRLRGTNVCDIFVTRSVWDNISGISAILLAKDPMSPLTRIHGSTNTKHYLNTIRPFVDSDTGSNSVFSKVDELPYSNEVYEDAALRVTYIPLVPSKRAGSSQQSSGEHQPAMQGISIAYYVELKEPPRNIDPLKLVNLKIPRGPWIAKLKAGESITLEDGRTIRPEQVFSDEEKVEFPRALIVDCQTTDHVEALLESTIFNKIVDADGLGHCIHMGLPAVVNSPLYQRIFQLLPRARHLITNQEAPFVPFMEGIYKLNRLMIFICPAVFPPIYPLDWSRIVAQNSELAEIRQTDGAILAAPLQKMWMREGKEEPIVINLGAGEIEDMERITDKVKRMVEQVNQESASLPPDCPYPAVSFLGTSSATPSKYRNVSAYLVEANPHSAWLVDVGEGTYYQLVLLFGEERVKQVLVNLRAIFVTHAHQDHMNGMFMILQQRKAAFESLGLEYEPIVLVANRNVLKPLKTYSLCFEDLTHLVEIVDISQYSAPPPDKSNANTSNSPSEVSSKRRRTSSPTLPPCRDLVHEMPKHVFDADKWGLDSIKCVMVHHTRMANGFVFQAAGKKIVFSGDTKPCELLAKEGLGADLLVHEATFGDAHTEDALRKKHSTMNQAVEIGRKMQAKWVILTHFSARYPKIPALPDYLDTMGNVGVALDFMRVPFDKLPILPKFIPLFRELFGDELFDIELKNAQRTLKNKEEERGRDLDVLSNQNKAMKI</sequence>
<organism evidence="13 14">
    <name type="scientific">Diploscapter pachys</name>
    <dbReference type="NCBI Taxonomy" id="2018661"/>
    <lineage>
        <taxon>Eukaryota</taxon>
        <taxon>Metazoa</taxon>
        <taxon>Ecdysozoa</taxon>
        <taxon>Nematoda</taxon>
        <taxon>Chromadorea</taxon>
        <taxon>Rhabditida</taxon>
        <taxon>Rhabditina</taxon>
        <taxon>Rhabditomorpha</taxon>
        <taxon>Rhabditoidea</taxon>
        <taxon>Rhabditidae</taxon>
        <taxon>Diploscapter</taxon>
    </lineage>
</organism>
<dbReference type="PANTHER" id="PTHR12553:SF49">
    <property type="entry name" value="ZINC PHOSPHODIESTERASE ELAC PROTEIN 2"/>
    <property type="match status" value="1"/>
</dbReference>
<feature type="compositionally biased region" description="Polar residues" evidence="11">
    <location>
        <begin position="640"/>
        <end position="651"/>
    </location>
</feature>
<dbReference type="Pfam" id="PF12706">
    <property type="entry name" value="Lactamase_B_2"/>
    <property type="match status" value="1"/>
</dbReference>
<dbReference type="InterPro" id="IPR036866">
    <property type="entry name" value="RibonucZ/Hydroxyglut_hydro"/>
</dbReference>
<dbReference type="InterPro" id="IPR001279">
    <property type="entry name" value="Metallo-B-lactamas"/>
</dbReference>
<dbReference type="EC" id="3.1.26.11" evidence="4"/>
<dbReference type="GO" id="GO:0005739">
    <property type="term" value="C:mitochondrion"/>
    <property type="evidence" value="ECO:0007669"/>
    <property type="project" value="TreeGrafter"/>
</dbReference>
<name>A0A2A2LV09_9BILA</name>
<dbReference type="STRING" id="2018661.A0A2A2LV09"/>
<evidence type="ECO:0000259" key="12">
    <source>
        <dbReference type="SMART" id="SM00849"/>
    </source>
</evidence>
<dbReference type="OrthoDB" id="527344at2759"/>
<protein>
    <recommendedName>
        <fullName evidence="4">ribonuclease Z</fullName>
        <ecNumber evidence="4">3.1.26.11</ecNumber>
    </recommendedName>
</protein>
<evidence type="ECO:0000256" key="3">
    <source>
        <dbReference type="ARBA" id="ARBA00007823"/>
    </source>
</evidence>
<proteinExistence type="inferred from homology"/>
<keyword evidence="6" id="KW-0540">Nuclease</keyword>
<keyword evidence="7" id="KW-0479">Metal-binding</keyword>
<dbReference type="Gene3D" id="3.60.15.10">
    <property type="entry name" value="Ribonuclease Z/Hydroxyacylglutathione hydrolase-like"/>
    <property type="match status" value="2"/>
</dbReference>
<keyword evidence="9" id="KW-0378">Hydrolase</keyword>
<feature type="region of interest" description="Disordered" evidence="11">
    <location>
        <begin position="19"/>
        <end position="39"/>
    </location>
</feature>
<accession>A0A2A2LV09</accession>